<dbReference type="SUPFAM" id="SSF109604">
    <property type="entry name" value="HD-domain/PDEase-like"/>
    <property type="match status" value="1"/>
</dbReference>
<feature type="domain" description="HD-GYP" evidence="3">
    <location>
        <begin position="271"/>
        <end position="459"/>
    </location>
</feature>
<evidence type="ECO:0000256" key="1">
    <source>
        <dbReference type="SAM" id="Phobius"/>
    </source>
</evidence>
<dbReference type="InterPro" id="IPR000160">
    <property type="entry name" value="GGDEF_dom"/>
</dbReference>
<keyword evidence="1" id="KW-0472">Membrane</keyword>
<dbReference type="SUPFAM" id="SSF55073">
    <property type="entry name" value="Nucleotide cyclase"/>
    <property type="match status" value="1"/>
</dbReference>
<evidence type="ECO:0000313" key="4">
    <source>
        <dbReference type="EMBL" id="MDO7788850.1"/>
    </source>
</evidence>
<dbReference type="Gene3D" id="1.10.3210.10">
    <property type="entry name" value="Hypothetical protein af1432"/>
    <property type="match status" value="1"/>
</dbReference>
<dbReference type="PROSITE" id="PS50887">
    <property type="entry name" value="GGDEF"/>
    <property type="match status" value="1"/>
</dbReference>
<keyword evidence="1" id="KW-1133">Transmembrane helix</keyword>
<evidence type="ECO:0000259" key="3">
    <source>
        <dbReference type="PROSITE" id="PS51832"/>
    </source>
</evidence>
<dbReference type="InterPro" id="IPR029787">
    <property type="entry name" value="Nucleotide_cyclase"/>
</dbReference>
<dbReference type="SMART" id="SM00267">
    <property type="entry name" value="GGDEF"/>
    <property type="match status" value="1"/>
</dbReference>
<dbReference type="AlphaFoldDB" id="A0AAW7ZKN0"/>
<protein>
    <submittedName>
        <fullName evidence="4">Diguanylate cyclase</fullName>
    </submittedName>
</protein>
<evidence type="ECO:0000259" key="2">
    <source>
        <dbReference type="PROSITE" id="PS50887"/>
    </source>
</evidence>
<reference evidence="4" key="1">
    <citation type="journal article" date="2023" name="J. Hazard. Mater.">
        <title>Anaerobic biodegradation of pyrene and benzo[a]pyrene by a new sulfate-reducing Desulforamulus aquiferis strain DSA.</title>
        <authorList>
            <person name="Zhang Z."/>
            <person name="Sun J."/>
            <person name="Gong X."/>
            <person name="Wang C."/>
            <person name="Wang H."/>
        </authorList>
    </citation>
    <scope>NUCLEOTIDE SEQUENCE</scope>
    <source>
        <strain evidence="4">DSA</strain>
    </source>
</reference>
<keyword evidence="1" id="KW-0812">Transmembrane</keyword>
<dbReference type="NCBIfam" id="TIGR00254">
    <property type="entry name" value="GGDEF"/>
    <property type="match status" value="1"/>
</dbReference>
<dbReference type="SMART" id="SM00471">
    <property type="entry name" value="HDc"/>
    <property type="match status" value="1"/>
</dbReference>
<sequence length="459" mass="51642">MFIFIIVYHDIYLKTLLIIPVAFAAFFKNKTFGSMVALGCGLILIVLDIYLYGTNFNIYLESDIIFTGVMIISAWLTGGIAEIEQRTRKVLQEMANRDGLSGVYNHRYFQVYLKSQVEKAKKNNSSLSLIIFDIDYFKYYNDTFGHIAGDQILKDVGEILLKEIPSPAIAARYGGDEFCILIPDNSVAACSLAKEIKFKIENLVLKNTEQIPTGKLTITVGVANYPEHTRSGEELLDLADQALYKAKKTNKDKIELYFNVLDSLKSICTQSETELLSSMKTLLSIINAKDRYTYGHSERVLEYSTLLAKSYGLSEDEVRLIQYGAYLHDIGKIEIEINILNAHGALTEGEWDILKQHPYWGSEIIRPIKSLISVAPYILHHHENFDGSGYPMGISGEEIPLGARIIRIADSFDAITTDRPYKKAVSRQSACEEIMKYSGSHYDPVLCSLLVKAMGNQDD</sequence>
<reference evidence="4" key="2">
    <citation type="submission" date="2023-03" db="EMBL/GenBank/DDBJ databases">
        <authorList>
            <person name="Zhang Z."/>
        </authorList>
    </citation>
    <scope>NUCLEOTIDE SEQUENCE</scope>
    <source>
        <strain evidence="4">DSA</strain>
    </source>
</reference>
<gene>
    <name evidence="4" type="ORF">P6N53_16650</name>
</gene>
<proteinExistence type="predicted"/>
<dbReference type="PROSITE" id="PS51832">
    <property type="entry name" value="HD_GYP"/>
    <property type="match status" value="1"/>
</dbReference>
<comment type="caution">
    <text evidence="4">The sequence shown here is derived from an EMBL/GenBank/DDBJ whole genome shotgun (WGS) entry which is preliminary data.</text>
</comment>
<feature type="transmembrane region" description="Helical" evidence="1">
    <location>
        <begin position="64"/>
        <end position="83"/>
    </location>
</feature>
<evidence type="ECO:0000313" key="5">
    <source>
        <dbReference type="Proteomes" id="UP001172911"/>
    </source>
</evidence>
<feature type="domain" description="GGDEF" evidence="2">
    <location>
        <begin position="125"/>
        <end position="259"/>
    </location>
</feature>
<feature type="transmembrane region" description="Helical" evidence="1">
    <location>
        <begin position="34"/>
        <end position="52"/>
    </location>
</feature>
<accession>A0AAW7ZKN0</accession>
<dbReference type="Proteomes" id="UP001172911">
    <property type="component" value="Unassembled WGS sequence"/>
</dbReference>
<dbReference type="FunFam" id="3.30.70.270:FF:000001">
    <property type="entry name" value="Diguanylate cyclase domain protein"/>
    <property type="match status" value="1"/>
</dbReference>
<dbReference type="Pfam" id="PF00990">
    <property type="entry name" value="GGDEF"/>
    <property type="match status" value="1"/>
</dbReference>
<dbReference type="EMBL" id="JARPTC010000025">
    <property type="protein sequence ID" value="MDO7788850.1"/>
    <property type="molecule type" value="Genomic_DNA"/>
</dbReference>
<dbReference type="InterPro" id="IPR003607">
    <property type="entry name" value="HD/PDEase_dom"/>
</dbReference>
<dbReference type="CDD" id="cd01949">
    <property type="entry name" value="GGDEF"/>
    <property type="match status" value="1"/>
</dbReference>
<feature type="transmembrane region" description="Helical" evidence="1">
    <location>
        <begin position="6"/>
        <end position="27"/>
    </location>
</feature>
<dbReference type="InterPro" id="IPR043128">
    <property type="entry name" value="Rev_trsase/Diguanyl_cyclase"/>
</dbReference>
<dbReference type="Gene3D" id="3.30.70.270">
    <property type="match status" value="1"/>
</dbReference>
<organism evidence="4 5">
    <name type="scientific">Desulforamulus aquiferis</name>
    <dbReference type="NCBI Taxonomy" id="1397668"/>
    <lineage>
        <taxon>Bacteria</taxon>
        <taxon>Bacillati</taxon>
        <taxon>Bacillota</taxon>
        <taxon>Clostridia</taxon>
        <taxon>Eubacteriales</taxon>
        <taxon>Peptococcaceae</taxon>
        <taxon>Desulforamulus</taxon>
    </lineage>
</organism>
<dbReference type="InterPro" id="IPR037522">
    <property type="entry name" value="HD_GYP_dom"/>
</dbReference>
<keyword evidence="5" id="KW-1185">Reference proteome</keyword>
<dbReference type="CDD" id="cd00077">
    <property type="entry name" value="HDc"/>
    <property type="match status" value="1"/>
</dbReference>
<dbReference type="PANTHER" id="PTHR43155">
    <property type="entry name" value="CYCLIC DI-GMP PHOSPHODIESTERASE PA4108-RELATED"/>
    <property type="match status" value="1"/>
</dbReference>
<dbReference type="Pfam" id="PF13487">
    <property type="entry name" value="HD_5"/>
    <property type="match status" value="1"/>
</dbReference>
<dbReference type="PANTHER" id="PTHR43155:SF2">
    <property type="entry name" value="CYCLIC DI-GMP PHOSPHODIESTERASE PA4108"/>
    <property type="match status" value="1"/>
</dbReference>
<name>A0AAW7ZKN0_9FIRM</name>